<dbReference type="EMBL" id="QKYT01000076">
    <property type="protein sequence ID" value="RIA94627.1"/>
    <property type="molecule type" value="Genomic_DNA"/>
</dbReference>
<gene>
    <name evidence="1" type="ORF">C1645_817671</name>
</gene>
<dbReference type="InterPro" id="IPR009057">
    <property type="entry name" value="Homeodomain-like_sf"/>
</dbReference>
<proteinExistence type="predicted"/>
<dbReference type="SUPFAM" id="SSF46689">
    <property type="entry name" value="Homeodomain-like"/>
    <property type="match status" value="1"/>
</dbReference>
<dbReference type="OrthoDB" id="2143914at2759"/>
<evidence type="ECO:0000313" key="2">
    <source>
        <dbReference type="Proteomes" id="UP000265703"/>
    </source>
</evidence>
<dbReference type="AlphaFoldDB" id="A0A397TE65"/>
<comment type="caution">
    <text evidence="1">The sequence shown here is derived from an EMBL/GenBank/DDBJ whole genome shotgun (WGS) entry which is preliminary data.</text>
</comment>
<evidence type="ECO:0008006" key="3">
    <source>
        <dbReference type="Google" id="ProtNLM"/>
    </source>
</evidence>
<accession>A0A397TE65</accession>
<reference evidence="1 2" key="1">
    <citation type="submission" date="2018-06" db="EMBL/GenBank/DDBJ databases">
        <title>Comparative genomics reveals the genomic features of Rhizophagus irregularis, R. cerebriforme, R. diaphanum and Gigaspora rosea, and their symbiotic lifestyle signature.</title>
        <authorList>
            <person name="Morin E."/>
            <person name="San Clemente H."/>
            <person name="Chen E.C.H."/>
            <person name="De La Providencia I."/>
            <person name="Hainaut M."/>
            <person name="Kuo A."/>
            <person name="Kohler A."/>
            <person name="Murat C."/>
            <person name="Tang N."/>
            <person name="Roy S."/>
            <person name="Loubradou J."/>
            <person name="Henrissat B."/>
            <person name="Grigoriev I.V."/>
            <person name="Corradi N."/>
            <person name="Roux C."/>
            <person name="Martin F.M."/>
        </authorList>
    </citation>
    <scope>NUCLEOTIDE SEQUENCE [LARGE SCALE GENOMIC DNA]</scope>
    <source>
        <strain evidence="1 2">DAOM 227022</strain>
    </source>
</reference>
<dbReference type="Gene3D" id="1.20.58.1880">
    <property type="match status" value="1"/>
</dbReference>
<organism evidence="1 2">
    <name type="scientific">Glomus cerebriforme</name>
    <dbReference type="NCBI Taxonomy" id="658196"/>
    <lineage>
        <taxon>Eukaryota</taxon>
        <taxon>Fungi</taxon>
        <taxon>Fungi incertae sedis</taxon>
        <taxon>Mucoromycota</taxon>
        <taxon>Glomeromycotina</taxon>
        <taxon>Glomeromycetes</taxon>
        <taxon>Glomerales</taxon>
        <taxon>Glomeraceae</taxon>
        <taxon>Glomus</taxon>
    </lineage>
</organism>
<dbReference type="Proteomes" id="UP000265703">
    <property type="component" value="Unassembled WGS sequence"/>
</dbReference>
<evidence type="ECO:0000313" key="1">
    <source>
        <dbReference type="EMBL" id="RIA94627.1"/>
    </source>
</evidence>
<protein>
    <recommendedName>
        <fullName evidence="3">Myb-like domain-containing protein</fullName>
    </recommendedName>
</protein>
<keyword evidence="2" id="KW-1185">Reference proteome</keyword>
<sequence>MKCQLTTSLEDIKLVPIDKQQFGINTNSKSQIKDELKMLDKTIFNHEKDWNRFWTKGELKILYKGVLKHGKDWEYISKEYFQAKWTPLTLSKK</sequence>
<name>A0A397TE65_9GLOM</name>